<comment type="caution">
    <text evidence="2">The sequence shown here is derived from an EMBL/GenBank/DDBJ whole genome shotgun (WGS) entry which is preliminary data.</text>
</comment>
<organism evidence="2 3">
    <name type="scientific">Portunus trituberculatus</name>
    <name type="common">Swimming crab</name>
    <name type="synonym">Neptunus trituberculatus</name>
    <dbReference type="NCBI Taxonomy" id="210409"/>
    <lineage>
        <taxon>Eukaryota</taxon>
        <taxon>Metazoa</taxon>
        <taxon>Ecdysozoa</taxon>
        <taxon>Arthropoda</taxon>
        <taxon>Crustacea</taxon>
        <taxon>Multicrustacea</taxon>
        <taxon>Malacostraca</taxon>
        <taxon>Eumalacostraca</taxon>
        <taxon>Eucarida</taxon>
        <taxon>Decapoda</taxon>
        <taxon>Pleocyemata</taxon>
        <taxon>Brachyura</taxon>
        <taxon>Eubrachyura</taxon>
        <taxon>Portunoidea</taxon>
        <taxon>Portunidae</taxon>
        <taxon>Portuninae</taxon>
        <taxon>Portunus</taxon>
    </lineage>
</organism>
<feature type="compositionally biased region" description="Low complexity" evidence="1">
    <location>
        <begin position="89"/>
        <end position="99"/>
    </location>
</feature>
<proteinExistence type="predicted"/>
<feature type="region of interest" description="Disordered" evidence="1">
    <location>
        <begin position="67"/>
        <end position="111"/>
    </location>
</feature>
<dbReference type="AlphaFoldDB" id="A0A5B7HLX7"/>
<feature type="compositionally biased region" description="Basic and acidic residues" evidence="1">
    <location>
        <begin position="102"/>
        <end position="111"/>
    </location>
</feature>
<dbReference type="EMBL" id="VSRR010036815">
    <property type="protein sequence ID" value="MPC73440.1"/>
    <property type="molecule type" value="Genomic_DNA"/>
</dbReference>
<name>A0A5B7HLX7_PORTR</name>
<keyword evidence="3" id="KW-1185">Reference proteome</keyword>
<evidence type="ECO:0000313" key="3">
    <source>
        <dbReference type="Proteomes" id="UP000324222"/>
    </source>
</evidence>
<evidence type="ECO:0000313" key="2">
    <source>
        <dbReference type="EMBL" id="MPC73440.1"/>
    </source>
</evidence>
<protein>
    <submittedName>
        <fullName evidence="2">Uncharacterized protein</fullName>
    </submittedName>
</protein>
<evidence type="ECO:0000256" key="1">
    <source>
        <dbReference type="SAM" id="MobiDB-lite"/>
    </source>
</evidence>
<gene>
    <name evidence="2" type="ORF">E2C01_067769</name>
</gene>
<reference evidence="2 3" key="1">
    <citation type="submission" date="2019-05" db="EMBL/GenBank/DDBJ databases">
        <title>Another draft genome of Portunus trituberculatus and its Hox gene families provides insights of decapod evolution.</title>
        <authorList>
            <person name="Jeong J.-H."/>
            <person name="Song I."/>
            <person name="Kim S."/>
            <person name="Choi T."/>
            <person name="Kim D."/>
            <person name="Ryu S."/>
            <person name="Kim W."/>
        </authorList>
    </citation>
    <scope>NUCLEOTIDE SEQUENCE [LARGE SCALE GENOMIC DNA]</scope>
    <source>
        <tissue evidence="2">Muscle</tissue>
    </source>
</reference>
<dbReference type="Proteomes" id="UP000324222">
    <property type="component" value="Unassembled WGS sequence"/>
</dbReference>
<accession>A0A5B7HLX7</accession>
<sequence>MKRKYININSTNVFDEQRASEDNTLHFFAANQAATGHKSYGPSWEAEMSTATQNSWTHGIQIALHRHSKRSQAPSLLPPVLLEEPHAASSPLSPPLGLDGVDGDKWRERWQ</sequence>